<comment type="caution">
    <text evidence="1">The sequence shown here is derived from an EMBL/GenBank/DDBJ whole genome shotgun (WGS) entry which is preliminary data.</text>
</comment>
<evidence type="ECO:0000313" key="2">
    <source>
        <dbReference type="Proteomes" id="UP000003676"/>
    </source>
</evidence>
<dbReference type="OrthoDB" id="5422759at2"/>
<protein>
    <recommendedName>
        <fullName evidence="3">DUF1257 domain-containing protein</fullName>
    </recommendedName>
</protein>
<reference evidence="1 2" key="2">
    <citation type="submission" date="2008-10" db="EMBL/GenBank/DDBJ databases">
        <authorList>
            <person name="Fulton L."/>
            <person name="Clifton S."/>
            <person name="Fulton B."/>
            <person name="Xu J."/>
            <person name="Minx P."/>
            <person name="Pepin K.H."/>
            <person name="Johnson M."/>
            <person name="Bhonagiri V."/>
            <person name="Nash W.E."/>
            <person name="Mardis E.R."/>
            <person name="Wilson R.K."/>
        </authorList>
    </citation>
    <scope>NUCLEOTIDE SEQUENCE [LARGE SCALE GENOMIC DNA]</scope>
    <source>
        <strain evidence="1 2">ATCC 29098</strain>
    </source>
</reference>
<gene>
    <name evidence="1" type="ORF">DESPIG_02885</name>
</gene>
<name>B6WXQ8_9BACT</name>
<organism evidence="1 2">
    <name type="scientific">Desulfovibrio piger ATCC 29098</name>
    <dbReference type="NCBI Taxonomy" id="411464"/>
    <lineage>
        <taxon>Bacteria</taxon>
        <taxon>Pseudomonadati</taxon>
        <taxon>Thermodesulfobacteriota</taxon>
        <taxon>Desulfovibrionia</taxon>
        <taxon>Desulfovibrionales</taxon>
        <taxon>Desulfovibrionaceae</taxon>
        <taxon>Desulfovibrio</taxon>
    </lineage>
</organism>
<dbReference type="Proteomes" id="UP000003676">
    <property type="component" value="Unassembled WGS sequence"/>
</dbReference>
<dbReference type="EMBL" id="ABXU01000083">
    <property type="protein sequence ID" value="EEB32266.1"/>
    <property type="molecule type" value="Genomic_DNA"/>
</dbReference>
<evidence type="ECO:0000313" key="1">
    <source>
        <dbReference type="EMBL" id="EEB32266.1"/>
    </source>
</evidence>
<dbReference type="AlphaFoldDB" id="B6WXQ8"/>
<sequence length="140" mass="16183">MSHVSHIQLKIYDLSAIKRACSRMGFRFMENQKTYIWYGKLVEPEKYPLPPGITEEELGHCDHAIQIPNARYEIGIIKRNGSYMLLCDFWDSKLKRAIGENGGLLKQAYGVEVIKEAVRKKRYSYNEKQVNSGIELTITL</sequence>
<reference evidence="1 2" key="1">
    <citation type="submission" date="2008-10" db="EMBL/GenBank/DDBJ databases">
        <title>Draft genome sequence of Desulvovibrio piger (ATCC 29098).</title>
        <authorList>
            <person name="Sudarsanam P."/>
            <person name="Ley R."/>
            <person name="Guruge J."/>
            <person name="Turnbaugh P.J."/>
            <person name="Mahowald M."/>
            <person name="Liep D."/>
            <person name="Gordon J."/>
        </authorList>
    </citation>
    <scope>NUCLEOTIDE SEQUENCE [LARGE SCALE GENOMIC DNA]</scope>
    <source>
        <strain evidence="1 2">ATCC 29098</strain>
    </source>
</reference>
<dbReference type="eggNOG" id="ENOG50349XC">
    <property type="taxonomic scope" value="Bacteria"/>
</dbReference>
<dbReference type="RefSeq" id="WP_006008889.1">
    <property type="nucleotide sequence ID" value="NZ_DS996360.1"/>
</dbReference>
<dbReference type="HOGENOM" id="CLU_1831947_0_0_7"/>
<accession>B6WXQ8</accession>
<evidence type="ECO:0008006" key="3">
    <source>
        <dbReference type="Google" id="ProtNLM"/>
    </source>
</evidence>
<proteinExistence type="predicted"/>